<reference evidence="8" key="1">
    <citation type="submission" date="2021-01" db="EMBL/GenBank/DDBJ databases">
        <authorList>
            <person name="Corre E."/>
            <person name="Pelletier E."/>
            <person name="Niang G."/>
            <person name="Scheremetjew M."/>
            <person name="Finn R."/>
            <person name="Kale V."/>
            <person name="Holt S."/>
            <person name="Cochrane G."/>
            <person name="Meng A."/>
            <person name="Brown T."/>
            <person name="Cohen L."/>
        </authorList>
    </citation>
    <scope>NUCLEOTIDE SEQUENCE</scope>
    <source>
        <strain evidence="8">SoJaBio B1-5/56/2</strain>
    </source>
</reference>
<sequence length="169" mass="18727">MDDGLLSGEDLKKWAKENAQRKKKNKAGAICLIIPNLYQGTKAAAHKNKLTEHNIDCVMSIGGGTAAAEVGGVDFVHIGARDGVSMLHEFEETVELLHEALEENKRCLVHCMGGFSRSPTIVIAYLMRYRDLSLVDALHVVRLSRPNASPNGELREDLVKWEEMCRGKK</sequence>
<dbReference type="GO" id="GO:0004722">
    <property type="term" value="F:protein serine/threonine phosphatase activity"/>
    <property type="evidence" value="ECO:0007669"/>
    <property type="project" value="UniProtKB-EC"/>
</dbReference>
<feature type="domain" description="Tyrosine-protein phosphatase" evidence="6">
    <location>
        <begin position="29"/>
        <end position="167"/>
    </location>
</feature>
<keyword evidence="3" id="KW-0904">Protein phosphatase</keyword>
<evidence type="ECO:0008006" key="9">
    <source>
        <dbReference type="Google" id="ProtNLM"/>
    </source>
</evidence>
<dbReference type="SMART" id="SM00195">
    <property type="entry name" value="DSPc"/>
    <property type="match status" value="1"/>
</dbReference>
<accession>A0A7S4KPD3</accession>
<dbReference type="PROSITE" id="PS50054">
    <property type="entry name" value="TYR_PHOSPHATASE_DUAL"/>
    <property type="match status" value="1"/>
</dbReference>
<dbReference type="Pfam" id="PF00782">
    <property type="entry name" value="DSPc"/>
    <property type="match status" value="1"/>
</dbReference>
<comment type="similarity">
    <text evidence="1">Belongs to the protein-tyrosine phosphatase family. Non-receptor class dual specificity subfamily.</text>
</comment>
<dbReference type="SUPFAM" id="SSF52799">
    <property type="entry name" value="(Phosphotyrosine protein) phosphatases II"/>
    <property type="match status" value="1"/>
</dbReference>
<dbReference type="InterPro" id="IPR016130">
    <property type="entry name" value="Tyr_Pase_AS"/>
</dbReference>
<dbReference type="GO" id="GO:0004725">
    <property type="term" value="F:protein tyrosine phosphatase activity"/>
    <property type="evidence" value="ECO:0007669"/>
    <property type="project" value="TreeGrafter"/>
</dbReference>
<dbReference type="InterPro" id="IPR029021">
    <property type="entry name" value="Prot-tyrosine_phosphatase-like"/>
</dbReference>
<dbReference type="PROSITE" id="PS00383">
    <property type="entry name" value="TYR_PHOSPHATASE_1"/>
    <property type="match status" value="1"/>
</dbReference>
<dbReference type="PANTHER" id="PTHR45948:SF2">
    <property type="entry name" value="DUAL SPECIFICITY PROTEIN PHOSPHATASE"/>
    <property type="match status" value="1"/>
</dbReference>
<dbReference type="EMBL" id="HBKR01014202">
    <property type="protein sequence ID" value="CAE2301325.1"/>
    <property type="molecule type" value="Transcribed_RNA"/>
</dbReference>
<proteinExistence type="inferred from homology"/>
<comment type="catalytic activity">
    <reaction evidence="4">
        <text>O-phospho-L-seryl-[protein] + H2O = L-seryl-[protein] + phosphate</text>
        <dbReference type="Rhea" id="RHEA:20629"/>
        <dbReference type="Rhea" id="RHEA-COMP:9863"/>
        <dbReference type="Rhea" id="RHEA-COMP:11604"/>
        <dbReference type="ChEBI" id="CHEBI:15377"/>
        <dbReference type="ChEBI" id="CHEBI:29999"/>
        <dbReference type="ChEBI" id="CHEBI:43474"/>
        <dbReference type="ChEBI" id="CHEBI:83421"/>
        <dbReference type="EC" id="3.1.3.16"/>
    </reaction>
</comment>
<comment type="catalytic activity">
    <reaction evidence="5">
        <text>O-phospho-L-threonyl-[protein] + H2O = L-threonyl-[protein] + phosphate</text>
        <dbReference type="Rhea" id="RHEA:47004"/>
        <dbReference type="Rhea" id="RHEA-COMP:11060"/>
        <dbReference type="Rhea" id="RHEA-COMP:11605"/>
        <dbReference type="ChEBI" id="CHEBI:15377"/>
        <dbReference type="ChEBI" id="CHEBI:30013"/>
        <dbReference type="ChEBI" id="CHEBI:43474"/>
        <dbReference type="ChEBI" id="CHEBI:61977"/>
        <dbReference type="EC" id="3.1.3.16"/>
    </reaction>
</comment>
<evidence type="ECO:0000256" key="2">
    <source>
        <dbReference type="ARBA" id="ARBA00022801"/>
    </source>
</evidence>
<dbReference type="InterPro" id="IPR000387">
    <property type="entry name" value="Tyr_Pase_dom"/>
</dbReference>
<evidence type="ECO:0000313" key="8">
    <source>
        <dbReference type="EMBL" id="CAE2301325.1"/>
    </source>
</evidence>
<dbReference type="CDD" id="cd14498">
    <property type="entry name" value="DSP"/>
    <property type="match status" value="1"/>
</dbReference>
<dbReference type="GO" id="GO:0007165">
    <property type="term" value="P:signal transduction"/>
    <property type="evidence" value="ECO:0007669"/>
    <property type="project" value="TreeGrafter"/>
</dbReference>
<dbReference type="InterPro" id="IPR000340">
    <property type="entry name" value="Dual-sp_phosphatase_cat-dom"/>
</dbReference>
<keyword evidence="2" id="KW-0378">Hydrolase</keyword>
<dbReference type="Gene3D" id="3.90.190.10">
    <property type="entry name" value="Protein tyrosine phosphatase superfamily"/>
    <property type="match status" value="1"/>
</dbReference>
<gene>
    <name evidence="8" type="ORF">NAES01612_LOCUS9400</name>
</gene>
<dbReference type="PANTHER" id="PTHR45948">
    <property type="entry name" value="DUAL SPECIFICITY PROTEIN PHOSPHATASE DDB_G0269404-RELATED"/>
    <property type="match status" value="1"/>
</dbReference>
<evidence type="ECO:0000256" key="1">
    <source>
        <dbReference type="ARBA" id="ARBA00008601"/>
    </source>
</evidence>
<evidence type="ECO:0000256" key="5">
    <source>
        <dbReference type="ARBA" id="ARBA00048336"/>
    </source>
</evidence>
<evidence type="ECO:0000259" key="7">
    <source>
        <dbReference type="PROSITE" id="PS50056"/>
    </source>
</evidence>
<evidence type="ECO:0000259" key="6">
    <source>
        <dbReference type="PROSITE" id="PS50054"/>
    </source>
</evidence>
<dbReference type="AlphaFoldDB" id="A0A7S4KPD3"/>
<organism evidence="8">
    <name type="scientific">Paramoeba aestuarina</name>
    <dbReference type="NCBI Taxonomy" id="180227"/>
    <lineage>
        <taxon>Eukaryota</taxon>
        <taxon>Amoebozoa</taxon>
        <taxon>Discosea</taxon>
        <taxon>Flabellinia</taxon>
        <taxon>Dactylopodida</taxon>
        <taxon>Paramoebidae</taxon>
        <taxon>Paramoeba</taxon>
    </lineage>
</organism>
<name>A0A7S4KPD3_9EUKA</name>
<dbReference type="GO" id="GO:0005829">
    <property type="term" value="C:cytosol"/>
    <property type="evidence" value="ECO:0007669"/>
    <property type="project" value="TreeGrafter"/>
</dbReference>
<dbReference type="InterPro" id="IPR020422">
    <property type="entry name" value="TYR_PHOSPHATASE_DUAL_dom"/>
</dbReference>
<dbReference type="FunFam" id="3.90.190.10:FF:000157">
    <property type="entry name" value="Protein-tyrosine phosphatase"/>
    <property type="match status" value="1"/>
</dbReference>
<evidence type="ECO:0000256" key="4">
    <source>
        <dbReference type="ARBA" id="ARBA00047761"/>
    </source>
</evidence>
<feature type="domain" description="Tyrosine specific protein phosphatases" evidence="7">
    <location>
        <begin position="88"/>
        <end position="156"/>
    </location>
</feature>
<dbReference type="PROSITE" id="PS50056">
    <property type="entry name" value="TYR_PHOSPHATASE_2"/>
    <property type="match status" value="1"/>
</dbReference>
<evidence type="ECO:0000256" key="3">
    <source>
        <dbReference type="ARBA" id="ARBA00022912"/>
    </source>
</evidence>
<protein>
    <recommendedName>
        <fullName evidence="9">Protein-serine/threonine phosphatase</fullName>
    </recommendedName>
</protein>